<evidence type="ECO:0000256" key="1">
    <source>
        <dbReference type="SAM" id="MobiDB-lite"/>
    </source>
</evidence>
<name>A0A448XPN8_9PLAT</name>
<dbReference type="EMBL" id="CAAALY010270927">
    <property type="protein sequence ID" value="VEL41771.1"/>
    <property type="molecule type" value="Genomic_DNA"/>
</dbReference>
<sequence>MLAPKAAGSLLESRWRNDGPKKSLDWPVRWVEM</sequence>
<organism evidence="2 3">
    <name type="scientific">Protopolystoma xenopodis</name>
    <dbReference type="NCBI Taxonomy" id="117903"/>
    <lineage>
        <taxon>Eukaryota</taxon>
        <taxon>Metazoa</taxon>
        <taxon>Spiralia</taxon>
        <taxon>Lophotrochozoa</taxon>
        <taxon>Platyhelminthes</taxon>
        <taxon>Monogenea</taxon>
        <taxon>Polyopisthocotylea</taxon>
        <taxon>Polystomatidea</taxon>
        <taxon>Polystomatidae</taxon>
        <taxon>Protopolystoma</taxon>
    </lineage>
</organism>
<gene>
    <name evidence="2" type="ORF">PXEA_LOCUS35211</name>
</gene>
<keyword evidence="3" id="KW-1185">Reference proteome</keyword>
<proteinExistence type="predicted"/>
<dbReference type="AlphaFoldDB" id="A0A448XPN8"/>
<dbReference type="Proteomes" id="UP000784294">
    <property type="component" value="Unassembled WGS sequence"/>
</dbReference>
<evidence type="ECO:0000313" key="2">
    <source>
        <dbReference type="EMBL" id="VEL41771.1"/>
    </source>
</evidence>
<accession>A0A448XPN8</accession>
<feature type="compositionally biased region" description="Basic and acidic residues" evidence="1">
    <location>
        <begin position="13"/>
        <end position="23"/>
    </location>
</feature>
<protein>
    <submittedName>
        <fullName evidence="2">Uncharacterized protein</fullName>
    </submittedName>
</protein>
<comment type="caution">
    <text evidence="2">The sequence shown here is derived from an EMBL/GenBank/DDBJ whole genome shotgun (WGS) entry which is preliminary data.</text>
</comment>
<feature type="region of interest" description="Disordered" evidence="1">
    <location>
        <begin position="1"/>
        <end position="23"/>
    </location>
</feature>
<reference evidence="2" key="1">
    <citation type="submission" date="2018-11" db="EMBL/GenBank/DDBJ databases">
        <authorList>
            <consortium name="Pathogen Informatics"/>
        </authorList>
    </citation>
    <scope>NUCLEOTIDE SEQUENCE</scope>
</reference>
<evidence type="ECO:0000313" key="3">
    <source>
        <dbReference type="Proteomes" id="UP000784294"/>
    </source>
</evidence>